<evidence type="ECO:0000313" key="3">
    <source>
        <dbReference type="Proteomes" id="UP000887013"/>
    </source>
</evidence>
<feature type="non-terminal residue" evidence="2">
    <location>
        <position position="866"/>
    </location>
</feature>
<dbReference type="EMBL" id="BMAW01027187">
    <property type="protein sequence ID" value="GFU00911.1"/>
    <property type="molecule type" value="Genomic_DNA"/>
</dbReference>
<keyword evidence="3" id="KW-1185">Reference proteome</keyword>
<dbReference type="Proteomes" id="UP000887013">
    <property type="component" value="Unassembled WGS sequence"/>
</dbReference>
<reference evidence="2" key="1">
    <citation type="submission" date="2020-08" db="EMBL/GenBank/DDBJ databases">
        <title>Multicomponent nature underlies the extraordinary mechanical properties of spider dragline silk.</title>
        <authorList>
            <person name="Kono N."/>
            <person name="Nakamura H."/>
            <person name="Mori M."/>
            <person name="Yoshida Y."/>
            <person name="Ohtoshi R."/>
            <person name="Malay A.D."/>
            <person name="Moran D.A.P."/>
            <person name="Tomita M."/>
            <person name="Numata K."/>
            <person name="Arakawa K."/>
        </authorList>
    </citation>
    <scope>NUCLEOTIDE SEQUENCE</scope>
</reference>
<comment type="caution">
    <text evidence="2">The sequence shown here is derived from an EMBL/GenBank/DDBJ whole genome shotgun (WGS) entry which is preliminary data.</text>
</comment>
<evidence type="ECO:0000256" key="1">
    <source>
        <dbReference type="SAM" id="MobiDB-lite"/>
    </source>
</evidence>
<organism evidence="2 3">
    <name type="scientific">Nephila pilipes</name>
    <name type="common">Giant wood spider</name>
    <name type="synonym">Nephila maculata</name>
    <dbReference type="NCBI Taxonomy" id="299642"/>
    <lineage>
        <taxon>Eukaryota</taxon>
        <taxon>Metazoa</taxon>
        <taxon>Ecdysozoa</taxon>
        <taxon>Arthropoda</taxon>
        <taxon>Chelicerata</taxon>
        <taxon>Arachnida</taxon>
        <taxon>Araneae</taxon>
        <taxon>Araneomorphae</taxon>
        <taxon>Entelegynae</taxon>
        <taxon>Araneoidea</taxon>
        <taxon>Nephilidae</taxon>
        <taxon>Nephila</taxon>
    </lineage>
</organism>
<feature type="region of interest" description="Disordered" evidence="1">
    <location>
        <begin position="1"/>
        <end position="22"/>
    </location>
</feature>
<proteinExistence type="predicted"/>
<sequence length="866" mass="99313">LPNKESPDSPLPNKEIENSSNCFPQDSVNITAKISIKTEGETFLKDSRFNTFVKNELDLNKKKSERTSAACKELHVNDQGLDSNELDSPKFNLPCDKIAKQEIEVNFTNEDSFAKTNEMTSQNMVFLNKSNSFPNKSNNLKGNQFSVQETNEFTCPKINDSSIKIKSSPHSSPLKNSLFESNNTNISVMDVHPFYTDASMKARNVQVNEEYSLDENTLYSQKSNKIVNCSVIDNDKLNELVSSETEINDDQNMENIKTDFFALFGLDGASTNLSLSPVQDQYSNSKKKNSMTKERSSVEIDVEQSLSSSFQSDRVKKEINAIENSQFILKVGQNFENWLGNVAVSNLDVETEERTQGTSSRPSRKKQDFPLIETEIEEEKIFKKSFKNSSMSVAEQSESMNGDLKHFTDQISEIDSDYEPTMVIAEDDEVSHSSNDSKVEDSARTARNCACNNSLTETSSEEEYESQVCSEGRKYTKIPLPEIIKMVFQAVEKIKVSPTHYKDCVQNLIKVLIDPNNAKNCQELIYYLISHFHVSRTNPMQSFNLENNPEVLFPLTENCFVTALIFISHKNEPHLIGLMTLTINTLYQLILLKTQYHIDGLSSLCRILTVICKHLEDAKKIKLLCYDIFKHNHRFAPFLIATVVGIWPELLSVSSDSTEEERLFIRAIAYGCEQKPKTLTDTQWKNCNYVLRVYFNIEVLHFNANDMVIHLMNKIISKCLYEPIEDDFLLKGPLIIYSRIKGWKWTRKFLLEKLILPSLTSFCEEANEKGFKYLTDLIADLCFVFEEKVSQKLLLKYVTSSKGVEFIHFYGGLSLLKLLSLKKELFPAIMERWTKEYTNDPRADICFQYFHWRLILDSDLYLEDMC</sequence>
<name>A0A8X6U7R0_NEPPI</name>
<dbReference type="AlphaFoldDB" id="A0A8X6U7R0"/>
<accession>A0A8X6U7R0</accession>
<evidence type="ECO:0000313" key="2">
    <source>
        <dbReference type="EMBL" id="GFU00911.1"/>
    </source>
</evidence>
<gene>
    <name evidence="2" type="primary">AVEN_141180_2</name>
    <name evidence="2" type="ORF">NPIL_597161</name>
</gene>
<feature type="region of interest" description="Disordered" evidence="1">
    <location>
        <begin position="277"/>
        <end position="298"/>
    </location>
</feature>
<protein>
    <submittedName>
        <fullName evidence="2">Uncharacterized protein</fullName>
    </submittedName>
</protein>